<feature type="transmembrane region" description="Helical" evidence="10">
    <location>
        <begin position="216"/>
        <end position="235"/>
    </location>
</feature>
<feature type="transmembrane region" description="Helical" evidence="10">
    <location>
        <begin position="186"/>
        <end position="204"/>
    </location>
</feature>
<feature type="transmembrane region" description="Helical" evidence="10">
    <location>
        <begin position="95"/>
        <end position="116"/>
    </location>
</feature>
<dbReference type="PANTHER" id="PTHR48020">
    <property type="entry name" value="PROTON MYO-INOSITOL COTRANSPORTER"/>
    <property type="match status" value="1"/>
</dbReference>
<comment type="subcellular location">
    <subcellularLocation>
        <location evidence="1">Cell membrane</location>
        <topology evidence="1">Multi-pass membrane protein</topology>
    </subcellularLocation>
</comment>
<dbReference type="SUPFAM" id="SSF103473">
    <property type="entry name" value="MFS general substrate transporter"/>
    <property type="match status" value="1"/>
</dbReference>
<feature type="domain" description="Major facilitator superfamily (MFS) profile" evidence="11">
    <location>
        <begin position="62"/>
        <end position="484"/>
    </location>
</feature>
<dbReference type="InterPro" id="IPR020846">
    <property type="entry name" value="MFS_dom"/>
</dbReference>
<feature type="transmembrane region" description="Helical" evidence="10">
    <location>
        <begin position="429"/>
        <end position="449"/>
    </location>
</feature>
<evidence type="ECO:0000256" key="1">
    <source>
        <dbReference type="ARBA" id="ARBA00004651"/>
    </source>
</evidence>
<feature type="transmembrane region" description="Helical" evidence="10">
    <location>
        <begin position="153"/>
        <end position="174"/>
    </location>
</feature>
<dbReference type="PROSITE" id="PS00216">
    <property type="entry name" value="SUGAR_TRANSPORT_1"/>
    <property type="match status" value="1"/>
</dbReference>
<dbReference type="InterPro" id="IPR005829">
    <property type="entry name" value="Sugar_transporter_CS"/>
</dbReference>
<evidence type="ECO:0000256" key="3">
    <source>
        <dbReference type="ARBA" id="ARBA00022448"/>
    </source>
</evidence>
<evidence type="ECO:0000256" key="2">
    <source>
        <dbReference type="ARBA" id="ARBA00010992"/>
    </source>
</evidence>
<feature type="compositionally biased region" description="Low complexity" evidence="9">
    <location>
        <begin position="20"/>
        <end position="48"/>
    </location>
</feature>
<dbReference type="PANTHER" id="PTHR48020:SF12">
    <property type="entry name" value="PROTON MYO-INOSITOL COTRANSPORTER"/>
    <property type="match status" value="1"/>
</dbReference>
<proteinExistence type="inferred from homology"/>
<dbReference type="NCBIfam" id="TIGR00879">
    <property type="entry name" value="SP"/>
    <property type="match status" value="1"/>
</dbReference>
<dbReference type="Gene3D" id="1.20.1250.20">
    <property type="entry name" value="MFS general substrate transporter like domains"/>
    <property type="match status" value="1"/>
</dbReference>
<organism evidence="12 13">
    <name type="scientific">Streptomyces paromomycinus</name>
    <name type="common">Streptomyces rimosus subsp. paromomycinus</name>
    <dbReference type="NCBI Taxonomy" id="92743"/>
    <lineage>
        <taxon>Bacteria</taxon>
        <taxon>Bacillati</taxon>
        <taxon>Actinomycetota</taxon>
        <taxon>Actinomycetes</taxon>
        <taxon>Kitasatosporales</taxon>
        <taxon>Streptomycetaceae</taxon>
        <taxon>Streptomyces</taxon>
    </lineage>
</organism>
<feature type="transmembrane region" description="Helical" evidence="10">
    <location>
        <begin position="455"/>
        <end position="476"/>
    </location>
</feature>
<sequence>MAAPSRHPTPPTPPTPSPPSASSTTPAPNTPSEPHTSHSSLPSHTSLPSPTLRNAKRFIIGIAAIAALGGALFGYDTGVVSGALPFMETHFGLTSLGEGIITSALLIGAAFGSLAGGRMADQLGRRAALLWAGAVFIGGAVAVALAPTVPFMVVARFALGLAVGSASVITPLYLSEIAPPHIRGRLVSFNSLMIVSGQLLAYLINAALARWEAWRWMLGLAALPAVALFIGLFFLPDTPRWYISKGRTEQAAKVLRRTLPAEEADGELARIGQARALEADARRGAWQELRTPWVRRILLIGVGLAIVQQITGVNAVIYFAPKILETTGLGTNAAITATIAVGAVSVVATTIGMSLIDKVGRRPMLLTGLSGMTVSLVLLGASFHLPKSTGVSFLVLGLMVLYMGFMQATLNTGVWLLLAEMFPLTVRGLAMGAAVFVMWLANFTVALVFPVLLDAAGASTTFWLFGLMCVLSLLFCKRYAPETKGMALEDLEHELRRSSRGGGGKEMSNGTEK</sequence>
<protein>
    <submittedName>
        <fullName evidence="12">MFS transporter</fullName>
    </submittedName>
</protein>
<feature type="transmembrane region" description="Helical" evidence="10">
    <location>
        <begin position="391"/>
        <end position="417"/>
    </location>
</feature>
<dbReference type="GO" id="GO:0005886">
    <property type="term" value="C:plasma membrane"/>
    <property type="evidence" value="ECO:0007669"/>
    <property type="project" value="UniProtKB-SubCell"/>
</dbReference>
<dbReference type="Proteomes" id="UP000286746">
    <property type="component" value="Unassembled WGS sequence"/>
</dbReference>
<name>A0A401W8M3_STREY</name>
<dbReference type="FunFam" id="1.20.1250.20:FF:000073">
    <property type="entry name" value="MFS myo-inositol transporter, putative"/>
    <property type="match status" value="1"/>
</dbReference>
<feature type="transmembrane region" description="Helical" evidence="10">
    <location>
        <begin position="363"/>
        <end position="385"/>
    </location>
</feature>
<accession>A0A401W8M3</accession>
<keyword evidence="7 10" id="KW-0472">Membrane</keyword>
<dbReference type="InterPro" id="IPR005828">
    <property type="entry name" value="MFS_sugar_transport-like"/>
</dbReference>
<keyword evidence="3 8" id="KW-0813">Transport</keyword>
<feature type="region of interest" description="Disordered" evidence="9">
    <location>
        <begin position="1"/>
        <end position="48"/>
    </location>
</feature>
<evidence type="ECO:0000256" key="7">
    <source>
        <dbReference type="ARBA" id="ARBA00023136"/>
    </source>
</evidence>
<comment type="caution">
    <text evidence="12">The sequence shown here is derived from an EMBL/GenBank/DDBJ whole genome shotgun (WGS) entry which is preliminary data.</text>
</comment>
<evidence type="ECO:0000259" key="11">
    <source>
        <dbReference type="PROSITE" id="PS50850"/>
    </source>
</evidence>
<dbReference type="PROSITE" id="PS50850">
    <property type="entry name" value="MFS"/>
    <property type="match status" value="1"/>
</dbReference>
<keyword evidence="5 10" id="KW-0812">Transmembrane</keyword>
<evidence type="ECO:0000256" key="10">
    <source>
        <dbReference type="SAM" id="Phobius"/>
    </source>
</evidence>
<feature type="transmembrane region" description="Helical" evidence="10">
    <location>
        <begin position="333"/>
        <end position="356"/>
    </location>
</feature>
<dbReference type="CDD" id="cd17359">
    <property type="entry name" value="MFS_XylE_like"/>
    <property type="match status" value="1"/>
</dbReference>
<dbReference type="AlphaFoldDB" id="A0A401W8M3"/>
<evidence type="ECO:0000256" key="8">
    <source>
        <dbReference type="RuleBase" id="RU003346"/>
    </source>
</evidence>
<dbReference type="Pfam" id="PF00083">
    <property type="entry name" value="Sugar_tr"/>
    <property type="match status" value="1"/>
</dbReference>
<gene>
    <name evidence="12" type="ORF">GKJPGBOP_05404</name>
</gene>
<dbReference type="RefSeq" id="WP_246177555.1">
    <property type="nucleotide sequence ID" value="NZ_BHZD01000001.1"/>
</dbReference>
<evidence type="ECO:0000256" key="4">
    <source>
        <dbReference type="ARBA" id="ARBA00022475"/>
    </source>
</evidence>
<dbReference type="InterPro" id="IPR036259">
    <property type="entry name" value="MFS_trans_sf"/>
</dbReference>
<evidence type="ECO:0000256" key="5">
    <source>
        <dbReference type="ARBA" id="ARBA00022692"/>
    </source>
</evidence>
<keyword evidence="6 10" id="KW-1133">Transmembrane helix</keyword>
<evidence type="ECO:0000313" key="13">
    <source>
        <dbReference type="Proteomes" id="UP000286746"/>
    </source>
</evidence>
<dbReference type="GO" id="GO:0022857">
    <property type="term" value="F:transmembrane transporter activity"/>
    <property type="evidence" value="ECO:0007669"/>
    <property type="project" value="InterPro"/>
</dbReference>
<feature type="transmembrane region" description="Helical" evidence="10">
    <location>
        <begin position="297"/>
        <end position="321"/>
    </location>
</feature>
<feature type="compositionally biased region" description="Pro residues" evidence="9">
    <location>
        <begin position="7"/>
        <end position="19"/>
    </location>
</feature>
<dbReference type="InterPro" id="IPR003663">
    <property type="entry name" value="Sugar/inositol_transpt"/>
</dbReference>
<keyword evidence="13" id="KW-1185">Reference proteome</keyword>
<evidence type="ECO:0000313" key="12">
    <source>
        <dbReference type="EMBL" id="GCD45667.1"/>
    </source>
</evidence>
<evidence type="ECO:0000256" key="6">
    <source>
        <dbReference type="ARBA" id="ARBA00022989"/>
    </source>
</evidence>
<reference evidence="12 13" key="1">
    <citation type="submission" date="2018-11" db="EMBL/GenBank/DDBJ databases">
        <title>Whole genome sequence of Streptomyces paromomycinus NBRC 15454(T).</title>
        <authorList>
            <person name="Komaki H."/>
            <person name="Tamura T."/>
        </authorList>
    </citation>
    <scope>NUCLEOTIDE SEQUENCE [LARGE SCALE GENOMIC DNA]</scope>
    <source>
        <strain evidence="12 13">NBRC 15454</strain>
    </source>
</reference>
<dbReference type="PRINTS" id="PR00171">
    <property type="entry name" value="SUGRTRNSPORT"/>
</dbReference>
<feature type="transmembrane region" description="Helical" evidence="10">
    <location>
        <begin position="128"/>
        <end position="147"/>
    </location>
</feature>
<dbReference type="InterPro" id="IPR050814">
    <property type="entry name" value="Myo-inositol_Transporter"/>
</dbReference>
<comment type="similarity">
    <text evidence="2 8">Belongs to the major facilitator superfamily. Sugar transporter (TC 2.A.1.1) family.</text>
</comment>
<feature type="transmembrane region" description="Helical" evidence="10">
    <location>
        <begin position="58"/>
        <end position="75"/>
    </location>
</feature>
<dbReference type="EMBL" id="BHZD01000001">
    <property type="protein sequence ID" value="GCD45667.1"/>
    <property type="molecule type" value="Genomic_DNA"/>
</dbReference>
<evidence type="ECO:0000256" key="9">
    <source>
        <dbReference type="SAM" id="MobiDB-lite"/>
    </source>
</evidence>
<keyword evidence="4" id="KW-1003">Cell membrane</keyword>
<dbReference type="InterPro" id="IPR047984">
    <property type="entry name" value="XylE-like"/>
</dbReference>